<reference evidence="1" key="1">
    <citation type="submission" date="2022-01" db="EMBL/GenBank/DDBJ databases">
        <authorList>
            <person name="King R."/>
        </authorList>
    </citation>
    <scope>NUCLEOTIDE SEQUENCE</scope>
</reference>
<evidence type="ECO:0000313" key="1">
    <source>
        <dbReference type="EMBL" id="CAG9838223.1"/>
    </source>
</evidence>
<sequence>MNKVKYLLQIRQLNSLSACITKPHRNTYLKTYPTVIAKPDGSTYTIRYEEPRKLIKLPLNIWTLSEAERKARLEDRKPKKKVKIVEDIDDSYDSKKYLKYIKRK</sequence>
<dbReference type="InterPro" id="IPR018615">
    <property type="entry name" value="Ribosomal_mL55"/>
</dbReference>
<accession>A0A9N9T9L4</accession>
<gene>
    <name evidence="1" type="ORF">DIABBA_LOCUS11144</name>
</gene>
<dbReference type="EMBL" id="OU898282">
    <property type="protein sequence ID" value="CAG9838223.1"/>
    <property type="molecule type" value="Genomic_DNA"/>
</dbReference>
<dbReference type="Proteomes" id="UP001153709">
    <property type="component" value="Chromosome 7"/>
</dbReference>
<dbReference type="PANTHER" id="PTHR34095:SF1">
    <property type="entry name" value="LARGE RIBOSOMAL SUBUNIT PROTEIN ML55"/>
    <property type="match status" value="1"/>
</dbReference>
<dbReference type="AlphaFoldDB" id="A0A9N9T9L4"/>
<dbReference type="GO" id="GO:0003735">
    <property type="term" value="F:structural constituent of ribosome"/>
    <property type="evidence" value="ECO:0007669"/>
    <property type="project" value="InterPro"/>
</dbReference>
<dbReference type="GO" id="GO:0005762">
    <property type="term" value="C:mitochondrial large ribosomal subunit"/>
    <property type="evidence" value="ECO:0007669"/>
    <property type="project" value="InterPro"/>
</dbReference>
<dbReference type="InterPro" id="IPR044884">
    <property type="entry name" value="Ribosomal_mL55_sf"/>
</dbReference>
<dbReference type="GO" id="GO:0006412">
    <property type="term" value="P:translation"/>
    <property type="evidence" value="ECO:0007669"/>
    <property type="project" value="TreeGrafter"/>
</dbReference>
<name>A0A9N9T9L4_DIABA</name>
<evidence type="ECO:0008006" key="3">
    <source>
        <dbReference type="Google" id="ProtNLM"/>
    </source>
</evidence>
<dbReference type="Gene3D" id="6.20.130.20">
    <property type="entry name" value="Mitochondrial ribosomal protein L55"/>
    <property type="match status" value="1"/>
</dbReference>
<keyword evidence="2" id="KW-1185">Reference proteome</keyword>
<proteinExistence type="predicted"/>
<dbReference type="OrthoDB" id="9986315at2759"/>
<protein>
    <recommendedName>
        <fullName evidence="3">39S ribosomal protein L55, mitochondrial</fullName>
    </recommendedName>
</protein>
<evidence type="ECO:0000313" key="2">
    <source>
        <dbReference type="Proteomes" id="UP001153709"/>
    </source>
</evidence>
<organism evidence="1 2">
    <name type="scientific">Diabrotica balteata</name>
    <name type="common">Banded cucumber beetle</name>
    <dbReference type="NCBI Taxonomy" id="107213"/>
    <lineage>
        <taxon>Eukaryota</taxon>
        <taxon>Metazoa</taxon>
        <taxon>Ecdysozoa</taxon>
        <taxon>Arthropoda</taxon>
        <taxon>Hexapoda</taxon>
        <taxon>Insecta</taxon>
        <taxon>Pterygota</taxon>
        <taxon>Neoptera</taxon>
        <taxon>Endopterygota</taxon>
        <taxon>Coleoptera</taxon>
        <taxon>Polyphaga</taxon>
        <taxon>Cucujiformia</taxon>
        <taxon>Chrysomeloidea</taxon>
        <taxon>Chrysomelidae</taxon>
        <taxon>Galerucinae</taxon>
        <taxon>Diabroticina</taxon>
        <taxon>Diabroticites</taxon>
        <taxon>Diabrotica</taxon>
    </lineage>
</organism>
<dbReference type="PANTHER" id="PTHR34095">
    <property type="entry name" value="39S RIBOSOMAL PROTEIN L55, MITOCHONDRIAL"/>
    <property type="match status" value="1"/>
</dbReference>
<dbReference type="Pfam" id="PF09776">
    <property type="entry name" value="Mitoc_L55"/>
    <property type="match status" value="1"/>
</dbReference>